<dbReference type="STRING" id="1294262.GCA_001316085_00465"/>
<evidence type="ECO:0000256" key="2">
    <source>
        <dbReference type="ARBA" id="ARBA00022723"/>
    </source>
</evidence>
<evidence type="ECO:0000256" key="3">
    <source>
        <dbReference type="ARBA" id="ARBA00022737"/>
    </source>
</evidence>
<reference evidence="9 10" key="2">
    <citation type="journal article" date="2020" name="Int. J. Syst. Evol. Microbiol.">
        <title>Sulfuracidifex tepidarius gen. nov., sp. nov. and transfer of Sulfolobus metallicus Huber and Stetter 1992 to the genus Sulfuracidifex as Sulfuracidifex metallicus comb. nov.</title>
        <authorList>
            <person name="Itoh T."/>
            <person name="Miura T."/>
            <person name="Sakai H.D."/>
            <person name="Kato S."/>
            <person name="Ohkuma M."/>
            <person name="Takashina T."/>
        </authorList>
    </citation>
    <scope>NUCLEOTIDE SEQUENCE</scope>
    <source>
        <strain evidence="8 10">IC-006</strain>
        <strain evidence="9">IC-007</strain>
    </source>
</reference>
<dbReference type="Proteomes" id="UP000322983">
    <property type="component" value="Chromosome"/>
</dbReference>
<accession>A0A510DVL8</accession>
<dbReference type="GO" id="GO:0051539">
    <property type="term" value="F:4 iron, 4 sulfur cluster binding"/>
    <property type="evidence" value="ECO:0007669"/>
    <property type="project" value="UniProtKB-KW"/>
</dbReference>
<feature type="domain" description="4Fe-4S ferredoxin-type" evidence="7">
    <location>
        <begin position="157"/>
        <end position="186"/>
    </location>
</feature>
<dbReference type="InterPro" id="IPR017896">
    <property type="entry name" value="4Fe4S_Fe-S-bd"/>
</dbReference>
<evidence type="ECO:0000313" key="10">
    <source>
        <dbReference type="Proteomes" id="UP000322983"/>
    </source>
</evidence>
<keyword evidence="3" id="KW-0677">Repeat</keyword>
<organism evidence="9 11">
    <name type="scientific">Sulfuracidifex tepidarius</name>
    <dbReference type="NCBI Taxonomy" id="1294262"/>
    <lineage>
        <taxon>Archaea</taxon>
        <taxon>Thermoproteota</taxon>
        <taxon>Thermoprotei</taxon>
        <taxon>Sulfolobales</taxon>
        <taxon>Sulfolobaceae</taxon>
        <taxon>Sulfuracidifex</taxon>
    </lineage>
</organism>
<feature type="domain" description="4Fe-4S ferredoxin-type" evidence="7">
    <location>
        <begin position="124"/>
        <end position="153"/>
    </location>
</feature>
<evidence type="ECO:0000256" key="1">
    <source>
        <dbReference type="ARBA" id="ARBA00022485"/>
    </source>
</evidence>
<keyword evidence="2" id="KW-0479">Metal-binding</keyword>
<sequence length="237" mass="26226">MAVKKDEEKKENKSSQGNQNQGSQQQGNQPQAASKPPASAPGNQNAPVGQAQKQGNQPGAPATKTQKQGKVQPVFKEYSRTNPAKLFADHVKSIGTGMKYLVKPQRITLFYPEEALSLPTGYRGMIRLYKDVCIGCTLCALICPADAMKMTTDEGKKIPIINYGRCVFCGFCVDVCPVDALKETRVHDAAFSNRRDLVFSPDKFNRNFDQPLSLERPVKKMKTVIDEKKGIKYVPDE</sequence>
<dbReference type="GO" id="GO:0003954">
    <property type="term" value="F:NADH dehydrogenase activity"/>
    <property type="evidence" value="ECO:0007669"/>
    <property type="project" value="TreeGrafter"/>
</dbReference>
<feature type="compositionally biased region" description="Polar residues" evidence="6">
    <location>
        <begin position="42"/>
        <end position="69"/>
    </location>
</feature>
<dbReference type="Pfam" id="PF12838">
    <property type="entry name" value="Fer4_7"/>
    <property type="match status" value="1"/>
</dbReference>
<feature type="region of interest" description="Disordered" evidence="6">
    <location>
        <begin position="1"/>
        <end position="71"/>
    </location>
</feature>
<protein>
    <submittedName>
        <fullName evidence="9">F(420)H(2) dehydrogenase subunit I</fullName>
    </submittedName>
</protein>
<dbReference type="AlphaFoldDB" id="A0A510E3E9"/>
<dbReference type="PANTHER" id="PTHR10849">
    <property type="entry name" value="NADH DEHYDROGENASE UBIQUINONE IRON-SULFUR PROTEIN 8, MITOCHONDRIAL"/>
    <property type="match status" value="1"/>
</dbReference>
<dbReference type="PANTHER" id="PTHR10849:SF35">
    <property type="entry name" value="FORMATE HYDROGENLYASE SUBUNIT 6-RELATED"/>
    <property type="match status" value="1"/>
</dbReference>
<dbReference type="EMBL" id="AP018929">
    <property type="protein sequence ID" value="BBG24262.1"/>
    <property type="molecule type" value="Genomic_DNA"/>
</dbReference>
<dbReference type="PROSITE" id="PS51379">
    <property type="entry name" value="4FE4S_FER_2"/>
    <property type="match status" value="2"/>
</dbReference>
<keyword evidence="4" id="KW-0408">Iron</keyword>
<evidence type="ECO:0000313" key="9">
    <source>
        <dbReference type="EMBL" id="BBG27019.1"/>
    </source>
</evidence>
<dbReference type="PROSITE" id="PS00198">
    <property type="entry name" value="4FE4S_FER_1"/>
    <property type="match status" value="1"/>
</dbReference>
<gene>
    <name evidence="8" type="ORF">IC006_1571</name>
    <name evidence="9" type="ORF">IC007_1548</name>
</gene>
<feature type="compositionally biased region" description="Low complexity" evidence="6">
    <location>
        <begin position="14"/>
        <end position="41"/>
    </location>
</feature>
<evidence type="ECO:0000259" key="7">
    <source>
        <dbReference type="PROSITE" id="PS51379"/>
    </source>
</evidence>
<evidence type="ECO:0000256" key="5">
    <source>
        <dbReference type="ARBA" id="ARBA00023014"/>
    </source>
</evidence>
<reference evidence="11" key="1">
    <citation type="submission" date="2018-09" db="EMBL/GenBank/DDBJ databases">
        <title>Complete Genome Sequencing of Sulfolobus sp. JCM 16834.</title>
        <authorList>
            <person name="Kato S."/>
            <person name="Itoh T."/>
            <person name="Ohkuma M."/>
        </authorList>
    </citation>
    <scope>NUCLEOTIDE SEQUENCE [LARGE SCALE GENOMIC DNA]</scope>
    <source>
        <strain evidence="11">IC-007</strain>
    </source>
</reference>
<dbReference type="NCBIfam" id="TIGR01971">
    <property type="entry name" value="NuoI"/>
    <property type="match status" value="1"/>
</dbReference>
<dbReference type="InterPro" id="IPR017900">
    <property type="entry name" value="4Fe4S_Fe_S_CS"/>
</dbReference>
<dbReference type="EMBL" id="AP018930">
    <property type="protein sequence ID" value="BBG27019.1"/>
    <property type="molecule type" value="Genomic_DNA"/>
</dbReference>
<keyword evidence="10" id="KW-1185">Reference proteome</keyword>
<dbReference type="NCBIfam" id="NF004541">
    <property type="entry name" value="PRK05888.2-2"/>
    <property type="match status" value="1"/>
</dbReference>
<evidence type="ECO:0000313" key="8">
    <source>
        <dbReference type="EMBL" id="BBG24262.1"/>
    </source>
</evidence>
<dbReference type="Gene3D" id="3.30.70.3270">
    <property type="match status" value="1"/>
</dbReference>
<evidence type="ECO:0000256" key="4">
    <source>
        <dbReference type="ARBA" id="ARBA00023004"/>
    </source>
</evidence>
<dbReference type="GO" id="GO:0009060">
    <property type="term" value="P:aerobic respiration"/>
    <property type="evidence" value="ECO:0007669"/>
    <property type="project" value="TreeGrafter"/>
</dbReference>
<dbReference type="KEGG" id="step:IC006_1571"/>
<dbReference type="InterPro" id="IPR010226">
    <property type="entry name" value="NADH_quinone_OxRdtase_chainI"/>
</dbReference>
<keyword evidence="5" id="KW-0411">Iron-sulfur</keyword>
<evidence type="ECO:0000313" key="11">
    <source>
        <dbReference type="Proteomes" id="UP000325030"/>
    </source>
</evidence>
<dbReference type="GO" id="GO:0016020">
    <property type="term" value="C:membrane"/>
    <property type="evidence" value="ECO:0007669"/>
    <property type="project" value="InterPro"/>
</dbReference>
<dbReference type="SUPFAM" id="SSF54862">
    <property type="entry name" value="4Fe-4S ferredoxins"/>
    <property type="match status" value="1"/>
</dbReference>
<name>A0A510E3E9_9CREN</name>
<dbReference type="Proteomes" id="UP000325030">
    <property type="component" value="Chromosome"/>
</dbReference>
<proteinExistence type="predicted"/>
<dbReference type="FunFam" id="3.30.70.3270:FF:000014">
    <property type="entry name" value="NADH dehydrogenase subunit I (NuoI)"/>
    <property type="match status" value="1"/>
</dbReference>
<feature type="compositionally biased region" description="Basic and acidic residues" evidence="6">
    <location>
        <begin position="1"/>
        <end position="13"/>
    </location>
</feature>
<evidence type="ECO:0000256" key="6">
    <source>
        <dbReference type="SAM" id="MobiDB-lite"/>
    </source>
</evidence>
<dbReference type="GO" id="GO:0046872">
    <property type="term" value="F:metal ion binding"/>
    <property type="evidence" value="ECO:0007669"/>
    <property type="project" value="UniProtKB-KW"/>
</dbReference>
<keyword evidence="1" id="KW-0004">4Fe-4S</keyword>
<accession>A0A510E3E9</accession>